<feature type="region of interest" description="Disordered" evidence="1">
    <location>
        <begin position="771"/>
        <end position="808"/>
    </location>
</feature>
<keyword evidence="2" id="KW-1133">Transmembrane helix</keyword>
<evidence type="ECO:0000313" key="4">
    <source>
        <dbReference type="Proteomes" id="UP000272942"/>
    </source>
</evidence>
<proteinExistence type="predicted"/>
<dbReference type="Proteomes" id="UP000272942">
    <property type="component" value="Unassembled WGS sequence"/>
</dbReference>
<accession>A0A183AMR2</accession>
<dbReference type="OrthoDB" id="6283770at2759"/>
<keyword evidence="2" id="KW-0812">Transmembrane</keyword>
<feature type="compositionally biased region" description="Polar residues" evidence="1">
    <location>
        <begin position="681"/>
        <end position="696"/>
    </location>
</feature>
<name>A0A183AMR2_9TREM</name>
<feature type="compositionally biased region" description="Polar residues" evidence="1">
    <location>
        <begin position="780"/>
        <end position="792"/>
    </location>
</feature>
<keyword evidence="4" id="KW-1185">Reference proteome</keyword>
<feature type="compositionally biased region" description="Polar residues" evidence="1">
    <location>
        <begin position="105"/>
        <end position="123"/>
    </location>
</feature>
<dbReference type="EMBL" id="UZAN01045720">
    <property type="protein sequence ID" value="VDP83092.1"/>
    <property type="molecule type" value="Genomic_DNA"/>
</dbReference>
<sequence>MAELAVKSTGEEEKIYLQLLFVTVAALVLVVFVVSIIFSCWWLKSQKWEDEAQLTDAVYYITLPPEETASKCSRNASQNSYLRPGSPEDPELIELLPTHAESETKQQSGDQRPPSQLYISPSSAGISPGTASEMGMHGASSICPTSYPIPRYVIAGGVNTNVTYGQSPLTESTVLGGAPILISANAAGLLSSPSDGTSSPPVAYVRLAPQQPGTTSASFLASTDATLKTTSNLLPSGGHSSLRMRTLPGRRHVAKEFLDESVVATMTRSRGKSYAAAMTGNRSSVTQPIPEASTMTGQATQPALLSLHTPLVLVPGVGAENVSSLDSAVAVMPGTRAVIPSLSTVGRTDYPLDSGAARDTQLYVSRDPAISLVELFTHSTVPLSISAGSSAGTTVSAAVSVSSASAIQDPLGQGSNETSGIVTDSDGSTNLIGPECAALLTGSTQPSIGPGSNMNLLSSGVGTLVAATPSVASLLASGVSIASRSQPTVVPLSVLTGVSNPSASATYVPTDLIAEMASCPQHSYLFRQTPSTEETTGQSAGRVEGNSTKETVAHTGKEAVAAAKTGKRGPTVSTASTAATNTSSTTGSSASSLQTVVAADEYALGSGAGIPDVPGLFKADFPLTTSAKSSGIQSKTSKADIVIESANDGGGSSTLSRNRHGPSPPKRSVSLTGKQAALKGSQISSTGHTIGTTAHSPGTEISDVTPTSGISTTNGDRTGDDMSSALDKLSSFENGTDMKGDSVLSTVESETYHGEVRSATLGRTSSAIAKESSVDLAPGSSATLPSSGSNPRSALKSADRTGPKVSKQ</sequence>
<reference evidence="3 4" key="2">
    <citation type="submission" date="2018-11" db="EMBL/GenBank/DDBJ databases">
        <authorList>
            <consortium name="Pathogen Informatics"/>
        </authorList>
    </citation>
    <scope>NUCLEOTIDE SEQUENCE [LARGE SCALE GENOMIC DNA]</scope>
    <source>
        <strain evidence="3 4">Egypt</strain>
    </source>
</reference>
<organism evidence="5">
    <name type="scientific">Echinostoma caproni</name>
    <dbReference type="NCBI Taxonomy" id="27848"/>
    <lineage>
        <taxon>Eukaryota</taxon>
        <taxon>Metazoa</taxon>
        <taxon>Spiralia</taxon>
        <taxon>Lophotrochozoa</taxon>
        <taxon>Platyhelminthes</taxon>
        <taxon>Trematoda</taxon>
        <taxon>Digenea</taxon>
        <taxon>Plagiorchiida</taxon>
        <taxon>Echinostomata</taxon>
        <taxon>Echinostomatoidea</taxon>
        <taxon>Echinostomatidae</taxon>
        <taxon>Echinostoma</taxon>
    </lineage>
</organism>
<evidence type="ECO:0000256" key="2">
    <source>
        <dbReference type="SAM" id="Phobius"/>
    </source>
</evidence>
<feature type="transmembrane region" description="Helical" evidence="2">
    <location>
        <begin position="15"/>
        <end position="43"/>
    </location>
</feature>
<evidence type="ECO:0000313" key="3">
    <source>
        <dbReference type="EMBL" id="VDP83092.1"/>
    </source>
</evidence>
<feature type="compositionally biased region" description="Polar residues" evidence="1">
    <location>
        <begin position="529"/>
        <end position="550"/>
    </location>
</feature>
<keyword evidence="2" id="KW-0472">Membrane</keyword>
<feature type="region of interest" description="Disordered" evidence="1">
    <location>
        <begin position="529"/>
        <end position="592"/>
    </location>
</feature>
<feature type="region of interest" description="Disordered" evidence="1">
    <location>
        <begin position="645"/>
        <end position="724"/>
    </location>
</feature>
<gene>
    <name evidence="3" type="ORF">ECPE_LOCUS8248</name>
</gene>
<reference evidence="5" key="1">
    <citation type="submission" date="2016-06" db="UniProtKB">
        <authorList>
            <consortium name="WormBaseParasite"/>
        </authorList>
    </citation>
    <scope>IDENTIFICATION</scope>
</reference>
<evidence type="ECO:0000256" key="1">
    <source>
        <dbReference type="SAM" id="MobiDB-lite"/>
    </source>
</evidence>
<feature type="compositionally biased region" description="Polar residues" evidence="1">
    <location>
        <begin position="702"/>
        <end position="716"/>
    </location>
</feature>
<dbReference type="WBParaSite" id="ECPE_0000827101-mRNA-1">
    <property type="protein sequence ID" value="ECPE_0000827101-mRNA-1"/>
    <property type="gene ID" value="ECPE_0000827101"/>
</dbReference>
<dbReference type="AlphaFoldDB" id="A0A183AMR2"/>
<feature type="region of interest" description="Disordered" evidence="1">
    <location>
        <begin position="100"/>
        <end position="123"/>
    </location>
</feature>
<evidence type="ECO:0000313" key="5">
    <source>
        <dbReference type="WBParaSite" id="ECPE_0000827101-mRNA-1"/>
    </source>
</evidence>
<feature type="compositionally biased region" description="Low complexity" evidence="1">
    <location>
        <begin position="571"/>
        <end position="592"/>
    </location>
</feature>
<protein>
    <submittedName>
        <fullName evidence="3 5">Uncharacterized protein</fullName>
    </submittedName>
</protein>